<feature type="repeat" description="ANK" evidence="1">
    <location>
        <begin position="146"/>
        <end position="179"/>
    </location>
</feature>
<keyword evidence="3" id="KW-1185">Reference proteome</keyword>
<evidence type="ECO:0000256" key="1">
    <source>
        <dbReference type="PROSITE-ProRule" id="PRU00023"/>
    </source>
</evidence>
<dbReference type="PROSITE" id="PS50088">
    <property type="entry name" value="ANK_REPEAT"/>
    <property type="match status" value="2"/>
</dbReference>
<dbReference type="PROSITE" id="PS50297">
    <property type="entry name" value="ANK_REP_REGION"/>
    <property type="match status" value="2"/>
</dbReference>
<dbReference type="Pfam" id="PF12796">
    <property type="entry name" value="Ank_2"/>
    <property type="match status" value="2"/>
</dbReference>
<evidence type="ECO:0000313" key="3">
    <source>
        <dbReference type="Proteomes" id="UP001198602"/>
    </source>
</evidence>
<dbReference type="PANTHER" id="PTHR46224:SF64">
    <property type="entry name" value="IQ MOTIF AND ANKYRIN REPEAT DOMAIN-CONTAINING PROTEIN 1"/>
    <property type="match status" value="1"/>
</dbReference>
<dbReference type="InterPro" id="IPR002110">
    <property type="entry name" value="Ankyrin_rpt"/>
</dbReference>
<reference evidence="2 3" key="1">
    <citation type="submission" date="2021-07" db="EMBL/GenBank/DDBJ databases">
        <title>Characterization of Violacein-producing bacteria and related species.</title>
        <authorList>
            <person name="Wilson H.S."/>
            <person name="De Leon M.E."/>
        </authorList>
    </citation>
    <scope>NUCLEOTIDE SEQUENCE [LARGE SCALE GENOMIC DNA]</scope>
    <source>
        <strain evidence="2 3">HSC-2F05</strain>
    </source>
</reference>
<keyword evidence="1" id="KW-0040">ANK repeat</keyword>
<feature type="repeat" description="ANK" evidence="1">
    <location>
        <begin position="40"/>
        <end position="72"/>
    </location>
</feature>
<dbReference type="InterPro" id="IPR051616">
    <property type="entry name" value="Cul2-RING_E3_ligase_SR"/>
</dbReference>
<evidence type="ECO:0000313" key="2">
    <source>
        <dbReference type="EMBL" id="MCA1857551.1"/>
    </source>
</evidence>
<dbReference type="EMBL" id="JAHYBX010000007">
    <property type="protein sequence ID" value="MCA1857551.1"/>
    <property type="molecule type" value="Genomic_DNA"/>
</dbReference>
<proteinExistence type="predicted"/>
<dbReference type="SMART" id="SM00248">
    <property type="entry name" value="ANK"/>
    <property type="match status" value="5"/>
</dbReference>
<dbReference type="InterPro" id="IPR036770">
    <property type="entry name" value="Ankyrin_rpt-contain_sf"/>
</dbReference>
<comment type="caution">
    <text evidence="2">The sequence shown here is derived from an EMBL/GenBank/DDBJ whole genome shotgun (WGS) entry which is preliminary data.</text>
</comment>
<gene>
    <name evidence="2" type="ORF">LE190_16685</name>
</gene>
<dbReference type="RefSeq" id="WP_225239753.1">
    <property type="nucleotide sequence ID" value="NZ_JAHYBX010000007.1"/>
</dbReference>
<name>A0ABS7YCX3_9BURK</name>
<dbReference type="PANTHER" id="PTHR46224">
    <property type="entry name" value="ANKYRIN REPEAT FAMILY PROTEIN"/>
    <property type="match status" value="1"/>
</dbReference>
<dbReference type="SUPFAM" id="SSF48403">
    <property type="entry name" value="Ankyrin repeat"/>
    <property type="match status" value="1"/>
</dbReference>
<protein>
    <submittedName>
        <fullName evidence="2">Ankyrin repeat domain-containing protein</fullName>
    </submittedName>
</protein>
<dbReference type="Proteomes" id="UP001198602">
    <property type="component" value="Unassembled WGS sequence"/>
</dbReference>
<organism evidence="2 3">
    <name type="scientific">Massilia hydrophila</name>
    <dbReference type="NCBI Taxonomy" id="3044279"/>
    <lineage>
        <taxon>Bacteria</taxon>
        <taxon>Pseudomonadati</taxon>
        <taxon>Pseudomonadota</taxon>
        <taxon>Betaproteobacteria</taxon>
        <taxon>Burkholderiales</taxon>
        <taxon>Oxalobacteraceae</taxon>
        <taxon>Telluria group</taxon>
        <taxon>Massilia</taxon>
    </lineage>
</organism>
<dbReference type="Gene3D" id="1.25.40.20">
    <property type="entry name" value="Ankyrin repeat-containing domain"/>
    <property type="match status" value="2"/>
</dbReference>
<accession>A0ABS7YCX3</accession>
<sequence>MQHLLIHDRELLAYFSATNGKEFALKELIDSGVSPDTKYTGESLLMAAAREEQLGIMRLLIEAGADVNYKFRSKIIRDQFVDALTSALNAGKYNAARLLLAAGYDTLKDGRMQASTLLFSAIAGGSARAVSYILSNVSPVDVFDSDGETPLTFAIRTGATDSVISELLLRGADPCKRNKFGQSVEDLLDSESQDKKPWDVRYTNLRHRLVCMQEKRRPSN</sequence>